<evidence type="ECO:0000313" key="2">
    <source>
        <dbReference type="EMBL" id="RWX49135.1"/>
    </source>
</evidence>
<keyword evidence="1" id="KW-0472">Membrane</keyword>
<protein>
    <submittedName>
        <fullName evidence="2">Uncharacterized protein</fullName>
    </submittedName>
</protein>
<evidence type="ECO:0000256" key="1">
    <source>
        <dbReference type="SAM" id="Phobius"/>
    </source>
</evidence>
<feature type="non-terminal residue" evidence="2">
    <location>
        <position position="149"/>
    </location>
</feature>
<keyword evidence="3" id="KW-1185">Reference proteome</keyword>
<dbReference type="EMBL" id="MTKP01000076">
    <property type="protein sequence ID" value="RWX49135.1"/>
    <property type="molecule type" value="Genomic_DNA"/>
</dbReference>
<proteinExistence type="predicted"/>
<feature type="transmembrane region" description="Helical" evidence="1">
    <location>
        <begin position="117"/>
        <end position="139"/>
    </location>
</feature>
<dbReference type="Proteomes" id="UP000288086">
    <property type="component" value="Unassembled WGS sequence"/>
</dbReference>
<sequence>MEKTMLQKIILSALGIIVAALLFLSPGLKIPVLDGATDNYFREAISKGGISYAACRVINASVSIIKESNLHMQPAGVGLSLAVGQALDPIDDMTERLSDILVTAIISLGVQKLAYEIGISLAPPVLAVFLLLLAVLVWFNSTKLIFHHK</sequence>
<evidence type="ECO:0000313" key="3">
    <source>
        <dbReference type="Proteomes" id="UP000288086"/>
    </source>
</evidence>
<keyword evidence="1" id="KW-0812">Transmembrane</keyword>
<comment type="caution">
    <text evidence="2">The sequence shown here is derived from an EMBL/GenBank/DDBJ whole genome shotgun (WGS) entry which is preliminary data.</text>
</comment>
<dbReference type="AlphaFoldDB" id="A0A3S3QVX0"/>
<keyword evidence="1" id="KW-1133">Transmembrane helix</keyword>
<accession>A0A3S3QVX0</accession>
<gene>
    <name evidence="2" type="ORF">VT98_10761</name>
</gene>
<organism evidence="2 3">
    <name type="scientific">Candidatus Electrothrix communis</name>
    <dbReference type="NCBI Taxonomy" id="1859133"/>
    <lineage>
        <taxon>Bacteria</taxon>
        <taxon>Pseudomonadati</taxon>
        <taxon>Thermodesulfobacteriota</taxon>
        <taxon>Desulfobulbia</taxon>
        <taxon>Desulfobulbales</taxon>
        <taxon>Desulfobulbaceae</taxon>
        <taxon>Candidatus Electrothrix</taxon>
    </lineage>
</organism>
<reference evidence="2 3" key="1">
    <citation type="submission" date="2017-01" db="EMBL/GenBank/DDBJ databases">
        <title>The cable genome- insights into the physiology and evolution of filamentous bacteria capable of sulfide oxidation via long distance electron transfer.</title>
        <authorList>
            <person name="Schreiber L."/>
            <person name="Bjerg J.T."/>
            <person name="Boggild A."/>
            <person name="Van De Vossenberg J."/>
            <person name="Meysman F."/>
            <person name="Nielsen L.P."/>
            <person name="Schramm A."/>
            <person name="Kjeldsen K.U."/>
        </authorList>
    </citation>
    <scope>NUCLEOTIDE SEQUENCE [LARGE SCALE GENOMIC DNA]</scope>
    <source>
        <strain evidence="2">A1</strain>
    </source>
</reference>
<name>A0A3S3QVX0_9BACT</name>